<dbReference type="RefSeq" id="WP_048085236.1">
    <property type="nucleotide sequence ID" value="NZ_CP006933.1"/>
</dbReference>
<sequence length="92" mass="9846">MPEIKFLSNLADITGEKSLIIEYDGEVSGLIDSVDTKLKGKDFKTTITDDAGKVKDFVKILINGNDIRGTGGLSSPVKDDDEIVIFQTLAGG</sequence>
<keyword evidence="5" id="KW-1185">Reference proteome</keyword>
<dbReference type="SUPFAM" id="SSF54285">
    <property type="entry name" value="MoaD/ThiS"/>
    <property type="match status" value="1"/>
</dbReference>
<dbReference type="PANTHER" id="PTHR38031">
    <property type="entry name" value="SULFUR CARRIER PROTEIN SLR0821-RELATED"/>
    <property type="match status" value="1"/>
</dbReference>
<dbReference type="EMBL" id="CP006933">
    <property type="protein sequence ID" value="AIS32181.1"/>
    <property type="molecule type" value="Genomic_DNA"/>
</dbReference>
<dbReference type="STRING" id="2162.BRM9_1366"/>
<reference evidence="3" key="3">
    <citation type="submission" date="2020-10" db="EMBL/GenBank/DDBJ databases">
        <title>Dehalococcoides mccartyi of a TCE/Cr reducing biochatode.</title>
        <authorList>
            <person name="Matturro B."/>
        </authorList>
    </citation>
    <scope>NUCLEOTIDE SEQUENCE</scope>
    <source>
        <strain evidence="3">Bin2</strain>
    </source>
</reference>
<dbReference type="InterPro" id="IPR052045">
    <property type="entry name" value="Sulfur_Carrier/Prot_Modifier"/>
</dbReference>
<dbReference type="PANTHER" id="PTHR38031:SF1">
    <property type="entry name" value="SULFUR CARRIER PROTEIN CYSO"/>
    <property type="match status" value="1"/>
</dbReference>
<dbReference type="InterPro" id="IPR016155">
    <property type="entry name" value="Mopterin_synth/thiamin_S_b"/>
</dbReference>
<dbReference type="Proteomes" id="UP000606900">
    <property type="component" value="Unassembled WGS sequence"/>
</dbReference>
<dbReference type="KEGG" id="mfc:BRM9_1366"/>
<accession>A0A089ZBK3</accession>
<dbReference type="OrthoDB" id="98357at2157"/>
<dbReference type="Proteomes" id="UP000062768">
    <property type="component" value="Chromosome I"/>
</dbReference>
<dbReference type="GeneID" id="26739196"/>
<evidence type="ECO:0000313" key="1">
    <source>
        <dbReference type="EMBL" id="AIS32181.1"/>
    </source>
</evidence>
<dbReference type="Proteomes" id="UP000029661">
    <property type="component" value="Chromosome"/>
</dbReference>
<dbReference type="InterPro" id="IPR003749">
    <property type="entry name" value="ThiS/MoaD-like"/>
</dbReference>
<name>A0A089ZBK3_METFO</name>
<evidence type="ECO:0000313" key="2">
    <source>
        <dbReference type="EMBL" id="CEL24584.1"/>
    </source>
</evidence>
<reference evidence="2" key="2">
    <citation type="submission" date="2014-09" db="EMBL/GenBank/DDBJ databases">
        <authorList>
            <person name="Bishop-Lilly K.A."/>
            <person name="Broomall S.M."/>
            <person name="Chain P.S."/>
            <person name="Chertkov O."/>
            <person name="Coyne S.R."/>
            <person name="Daligault H.E."/>
            <person name="Davenport K.W."/>
            <person name="Erkkila T."/>
            <person name="Frey K.G."/>
            <person name="Gibbons H.S."/>
            <person name="Gu W."/>
            <person name="Jaissle J."/>
            <person name="Johnson S.L."/>
            <person name="Koroleva G.I."/>
            <person name="Ladner J.T."/>
            <person name="Lo C.-C."/>
            <person name="Minogue T.D."/>
            <person name="Munk C."/>
            <person name="Palacios G.F."/>
            <person name="Redden C.L."/>
            <person name="Rosenzweig C.N."/>
            <person name="Scholz M.B."/>
            <person name="Teshima H."/>
            <person name="Xu Y."/>
        </authorList>
    </citation>
    <scope>NUCLEOTIDE SEQUENCE</scope>
    <source>
        <strain evidence="2">Mb9</strain>
    </source>
</reference>
<evidence type="ECO:0000313" key="5">
    <source>
        <dbReference type="Proteomes" id="UP000062768"/>
    </source>
</evidence>
<dbReference type="Pfam" id="PF02597">
    <property type="entry name" value="ThiS"/>
    <property type="match status" value="1"/>
</dbReference>
<reference evidence="1" key="1">
    <citation type="submission" date="2013-12" db="EMBL/GenBank/DDBJ databases">
        <title>The complete genome sequence of Methanobacterium sp. BRM9.</title>
        <authorList>
            <consortium name="Pastoral Greenhouse Gas Research Consortium"/>
            <person name="Kelly W.J."/>
            <person name="Leahy S.C."/>
            <person name="Perry R."/>
            <person name="Li D."/>
            <person name="Altermann E."/>
            <person name="Lambie S.C."/>
            <person name="Attwood G.T."/>
        </authorList>
    </citation>
    <scope>NUCLEOTIDE SEQUENCE [LARGE SCALE GENOMIC DNA]</scope>
    <source>
        <strain evidence="1">BRM9</strain>
    </source>
</reference>
<dbReference type="EMBL" id="JADIIL010000028">
    <property type="protein sequence ID" value="MBF4475354.1"/>
    <property type="molecule type" value="Genomic_DNA"/>
</dbReference>
<proteinExistence type="predicted"/>
<protein>
    <submittedName>
        <fullName evidence="1">MoaD family protein</fullName>
    </submittedName>
    <submittedName>
        <fullName evidence="3">MoaD/ThiS family protein</fullName>
    </submittedName>
</protein>
<dbReference type="EMBL" id="LN734822">
    <property type="protein sequence ID" value="CEL24584.1"/>
    <property type="molecule type" value="Genomic_DNA"/>
</dbReference>
<evidence type="ECO:0000313" key="4">
    <source>
        <dbReference type="Proteomes" id="UP000029661"/>
    </source>
</evidence>
<organism evidence="1 4">
    <name type="scientific">Methanobacterium formicicum</name>
    <dbReference type="NCBI Taxonomy" id="2162"/>
    <lineage>
        <taxon>Archaea</taxon>
        <taxon>Methanobacteriati</taxon>
        <taxon>Methanobacteriota</taxon>
        <taxon>Methanomada group</taxon>
        <taxon>Methanobacteria</taxon>
        <taxon>Methanobacteriales</taxon>
        <taxon>Methanobacteriaceae</taxon>
        <taxon>Methanobacterium</taxon>
    </lineage>
</organism>
<dbReference type="AlphaFoldDB" id="A0A089ZBK3"/>
<evidence type="ECO:0000313" key="3">
    <source>
        <dbReference type="EMBL" id="MBF4475354.1"/>
    </source>
</evidence>
<gene>
    <name evidence="1" type="ORF">BRM9_1366</name>
    <name evidence="3" type="ORF">ISP06_07785</name>
    <name evidence="2" type="ORF">MB9_0944</name>
</gene>
<dbReference type="Gene3D" id="3.10.20.30">
    <property type="match status" value="1"/>
</dbReference>
<dbReference type="InterPro" id="IPR012675">
    <property type="entry name" value="Beta-grasp_dom_sf"/>
</dbReference>
<dbReference type="PATRIC" id="fig|2162.10.peg.989"/>